<dbReference type="InterPro" id="IPR027267">
    <property type="entry name" value="AH/BAR_dom_sf"/>
</dbReference>
<reference evidence="1" key="1">
    <citation type="submission" date="2021-02" db="EMBL/GenBank/DDBJ databases">
        <authorList>
            <person name="Dougan E. K."/>
            <person name="Rhodes N."/>
            <person name="Thang M."/>
            <person name="Chan C."/>
        </authorList>
    </citation>
    <scope>NUCLEOTIDE SEQUENCE</scope>
</reference>
<evidence type="ECO:0000313" key="1">
    <source>
        <dbReference type="EMBL" id="CAE8642308.1"/>
    </source>
</evidence>
<dbReference type="Proteomes" id="UP000654075">
    <property type="component" value="Unassembled WGS sequence"/>
</dbReference>
<dbReference type="EMBL" id="CAJNNV010033149">
    <property type="protein sequence ID" value="CAE8642308.1"/>
    <property type="molecule type" value="Genomic_DNA"/>
</dbReference>
<protein>
    <submittedName>
        <fullName evidence="1">Uncharacterized protein</fullName>
    </submittedName>
</protein>
<accession>A0A813HXV1</accession>
<gene>
    <name evidence="1" type="ORF">PGLA1383_LOCUS56815</name>
</gene>
<dbReference type="Gene3D" id="1.20.1270.60">
    <property type="entry name" value="Arfaptin homology (AH) domain/BAR domain"/>
    <property type="match status" value="1"/>
</dbReference>
<evidence type="ECO:0000313" key="2">
    <source>
        <dbReference type="Proteomes" id="UP000654075"/>
    </source>
</evidence>
<name>A0A813HXV1_POLGL</name>
<sequence length="200" mass="22008">MPSPHRRTFRTGIDSLGLADANPPLSACKGGPLVARLAEQLGSCALRLAAGEPHLEAMQRLLRELQEKTAVADLAFDTRDAAWDSKSHYDFKVEKLKKHPARSGMSFTMEDRVLRNKQKQKESSAAFEKASAEAARAADTVLETRWCSTASALSELCRCHASIFERAEVSRLADRFAEAPRLLSMSSSAVFLTSEEIRSV</sequence>
<comment type="caution">
    <text evidence="1">The sequence shown here is derived from an EMBL/GenBank/DDBJ whole genome shotgun (WGS) entry which is preliminary data.</text>
</comment>
<organism evidence="1 2">
    <name type="scientific">Polarella glacialis</name>
    <name type="common">Dinoflagellate</name>
    <dbReference type="NCBI Taxonomy" id="89957"/>
    <lineage>
        <taxon>Eukaryota</taxon>
        <taxon>Sar</taxon>
        <taxon>Alveolata</taxon>
        <taxon>Dinophyceae</taxon>
        <taxon>Suessiales</taxon>
        <taxon>Suessiaceae</taxon>
        <taxon>Polarella</taxon>
    </lineage>
</organism>
<proteinExistence type="predicted"/>
<dbReference type="AlphaFoldDB" id="A0A813HXV1"/>
<keyword evidence="2" id="KW-1185">Reference proteome</keyword>